<evidence type="ECO:0000313" key="3">
    <source>
        <dbReference type="Proteomes" id="UP000215453"/>
    </source>
</evidence>
<gene>
    <name evidence="2" type="ORF">ZT1A5_G3704</name>
</gene>
<dbReference type="EMBL" id="LT882678">
    <property type="protein sequence ID" value="SMY22265.1"/>
    <property type="molecule type" value="Genomic_DNA"/>
</dbReference>
<feature type="compositionally biased region" description="Basic residues" evidence="1">
    <location>
        <begin position="245"/>
        <end position="254"/>
    </location>
</feature>
<sequence length="254" mass="28480">MLLDNEPPSSAYIINLFSHHNLSTTIDEASIDLFLRLHLLDCRNALTCIFNTHDPNASPCGGERCRLPLFTDHREFCLAFNKFYDDAEDAGLRPHLLQAELLKLTKLALCREHAHQPGAAEKMSERMSVAVERWQCRRIFKATPAGRSGTPVEERPASIRLSRLFSTTRSPGAVPQRPRVGLDPSKPYYFESHWDPPIEYPESESESSEPGVADESGAKGGDQKAEEEDDDEPDIPFPGGCQKTVPHRGNRWSL</sequence>
<dbReference type="Proteomes" id="UP000215453">
    <property type="component" value="Chromosome 3"/>
</dbReference>
<organism evidence="2 3">
    <name type="scientific">Zymoseptoria tritici ST99CH_1A5</name>
    <dbReference type="NCBI Taxonomy" id="1276529"/>
    <lineage>
        <taxon>Eukaryota</taxon>
        <taxon>Fungi</taxon>
        <taxon>Dikarya</taxon>
        <taxon>Ascomycota</taxon>
        <taxon>Pezizomycotina</taxon>
        <taxon>Dothideomycetes</taxon>
        <taxon>Dothideomycetidae</taxon>
        <taxon>Mycosphaerellales</taxon>
        <taxon>Mycosphaerellaceae</taxon>
        <taxon>Zymoseptoria</taxon>
    </lineage>
</organism>
<feature type="compositionally biased region" description="Acidic residues" evidence="1">
    <location>
        <begin position="225"/>
        <end position="234"/>
    </location>
</feature>
<protein>
    <submittedName>
        <fullName evidence="2">Uncharacterized protein</fullName>
    </submittedName>
</protein>
<name>A0A1Y6LD70_ZYMTR</name>
<evidence type="ECO:0000256" key="1">
    <source>
        <dbReference type="SAM" id="MobiDB-lite"/>
    </source>
</evidence>
<accession>A0A1Y6LD70</accession>
<dbReference type="AlphaFoldDB" id="A0A1Y6LD70"/>
<evidence type="ECO:0000313" key="2">
    <source>
        <dbReference type="EMBL" id="SMY22265.1"/>
    </source>
</evidence>
<feature type="region of interest" description="Disordered" evidence="1">
    <location>
        <begin position="145"/>
        <end position="254"/>
    </location>
</feature>
<reference evidence="2 3" key="1">
    <citation type="submission" date="2016-10" db="EMBL/GenBank/DDBJ databases">
        <authorList>
            <person name="Varghese N."/>
        </authorList>
    </citation>
    <scope>NUCLEOTIDE SEQUENCE [LARGE SCALE GENOMIC DNA]</scope>
</reference>
<proteinExistence type="predicted"/>